<reference evidence="3" key="1">
    <citation type="journal article" date="2020" name="Stud. Mycol.">
        <title>101 Dothideomycetes genomes: a test case for predicting lifestyles and emergence of pathogens.</title>
        <authorList>
            <person name="Haridas S."/>
            <person name="Albert R."/>
            <person name="Binder M."/>
            <person name="Bloem J."/>
            <person name="Labutti K."/>
            <person name="Salamov A."/>
            <person name="Andreopoulos B."/>
            <person name="Baker S."/>
            <person name="Barry K."/>
            <person name="Bills G."/>
            <person name="Bluhm B."/>
            <person name="Cannon C."/>
            <person name="Castanera R."/>
            <person name="Culley D."/>
            <person name="Daum C."/>
            <person name="Ezra D."/>
            <person name="Gonzalez J."/>
            <person name="Henrissat B."/>
            <person name="Kuo A."/>
            <person name="Liang C."/>
            <person name="Lipzen A."/>
            <person name="Lutzoni F."/>
            <person name="Magnuson J."/>
            <person name="Mondo S."/>
            <person name="Nolan M."/>
            <person name="Ohm R."/>
            <person name="Pangilinan J."/>
            <person name="Park H.-J."/>
            <person name="Ramirez L."/>
            <person name="Alfaro M."/>
            <person name="Sun H."/>
            <person name="Tritt A."/>
            <person name="Yoshinaga Y."/>
            <person name="Zwiers L.-H."/>
            <person name="Turgeon B."/>
            <person name="Goodwin S."/>
            <person name="Spatafora J."/>
            <person name="Crous P."/>
            <person name="Grigoriev I."/>
        </authorList>
    </citation>
    <scope>NUCLEOTIDE SEQUENCE</scope>
    <source>
        <strain evidence="3">CBS 480.64</strain>
    </source>
</reference>
<dbReference type="AlphaFoldDB" id="A0A6A7C2W2"/>
<protein>
    <recommendedName>
        <fullName evidence="2">FHA domain-containing protein</fullName>
    </recommendedName>
</protein>
<gene>
    <name evidence="3" type="ORF">K470DRAFT_194716</name>
</gene>
<dbReference type="EMBL" id="MU005971">
    <property type="protein sequence ID" value="KAF2861587.1"/>
    <property type="molecule type" value="Genomic_DNA"/>
</dbReference>
<keyword evidence="4" id="KW-1185">Reference proteome</keyword>
<feature type="region of interest" description="Disordered" evidence="1">
    <location>
        <begin position="1"/>
        <end position="69"/>
    </location>
</feature>
<evidence type="ECO:0000259" key="2">
    <source>
        <dbReference type="PROSITE" id="PS50006"/>
    </source>
</evidence>
<feature type="domain" description="FHA" evidence="2">
    <location>
        <begin position="100"/>
        <end position="153"/>
    </location>
</feature>
<accession>A0A6A7C2W2</accession>
<evidence type="ECO:0000256" key="1">
    <source>
        <dbReference type="SAM" id="MobiDB-lite"/>
    </source>
</evidence>
<dbReference type="OrthoDB" id="5348546at2759"/>
<evidence type="ECO:0000313" key="4">
    <source>
        <dbReference type="Proteomes" id="UP000799421"/>
    </source>
</evidence>
<proteinExistence type="predicted"/>
<name>A0A6A7C2W2_9PEZI</name>
<feature type="compositionally biased region" description="Low complexity" evidence="1">
    <location>
        <begin position="55"/>
        <end position="69"/>
    </location>
</feature>
<evidence type="ECO:0000313" key="3">
    <source>
        <dbReference type="EMBL" id="KAF2861587.1"/>
    </source>
</evidence>
<sequence>SGSLSTSLDRKTDPSPVASRPSLLPAFEPSCSPSLPKSNKRKYDDYDVSYPSPIPTSSAAPSSSRASASRPAAPTISALMERAPLAAVPTLVLPANGEPLLMGRSSNSSDYQLTGGRQISRIHIRASYLAAEPEATDGKIEVECLGWNGAKVHCRGSVFSLNKGDIFVTEQTKTQVLVDVHDARVILLWPQQSPLSPDSDTETEPDSASPTPRAKRARTSSLDAFESSPP</sequence>
<dbReference type="Proteomes" id="UP000799421">
    <property type="component" value="Unassembled WGS sequence"/>
</dbReference>
<organism evidence="3 4">
    <name type="scientific">Piedraia hortae CBS 480.64</name>
    <dbReference type="NCBI Taxonomy" id="1314780"/>
    <lineage>
        <taxon>Eukaryota</taxon>
        <taxon>Fungi</taxon>
        <taxon>Dikarya</taxon>
        <taxon>Ascomycota</taxon>
        <taxon>Pezizomycotina</taxon>
        <taxon>Dothideomycetes</taxon>
        <taxon>Dothideomycetidae</taxon>
        <taxon>Capnodiales</taxon>
        <taxon>Piedraiaceae</taxon>
        <taxon>Piedraia</taxon>
    </lineage>
</organism>
<feature type="non-terminal residue" evidence="3">
    <location>
        <position position="1"/>
    </location>
</feature>
<dbReference type="PROSITE" id="PS50006">
    <property type="entry name" value="FHA_DOMAIN"/>
    <property type="match status" value="1"/>
</dbReference>
<dbReference type="InterPro" id="IPR000253">
    <property type="entry name" value="FHA_dom"/>
</dbReference>
<feature type="region of interest" description="Disordered" evidence="1">
    <location>
        <begin position="191"/>
        <end position="230"/>
    </location>
</feature>
<feature type="non-terminal residue" evidence="3">
    <location>
        <position position="230"/>
    </location>
</feature>